<evidence type="ECO:0000256" key="5">
    <source>
        <dbReference type="ARBA" id="ARBA00022989"/>
    </source>
</evidence>
<gene>
    <name evidence="9" type="primary">secE</name>
    <name evidence="9" type="ORF">NPA09_02860</name>
</gene>
<evidence type="ECO:0000256" key="6">
    <source>
        <dbReference type="ARBA" id="ARBA00023010"/>
    </source>
</evidence>
<keyword evidence="7 8" id="KW-0472">Membrane</keyword>
<evidence type="ECO:0000313" key="10">
    <source>
        <dbReference type="Proteomes" id="UP001059576"/>
    </source>
</evidence>
<dbReference type="Proteomes" id="UP001059576">
    <property type="component" value="Chromosome"/>
</dbReference>
<dbReference type="NCBIfam" id="TIGR00964">
    <property type="entry name" value="secE_bact"/>
    <property type="match status" value="1"/>
</dbReference>
<name>A0ABY5J217_9BACT</name>
<dbReference type="InterPro" id="IPR001901">
    <property type="entry name" value="Translocase_SecE/Sec61-g"/>
</dbReference>
<evidence type="ECO:0000256" key="3">
    <source>
        <dbReference type="ARBA" id="ARBA00022692"/>
    </source>
</evidence>
<organism evidence="9 10">
    <name type="scientific">Mycoplasmopsis equigenitalium</name>
    <dbReference type="NCBI Taxonomy" id="114883"/>
    <lineage>
        <taxon>Bacteria</taxon>
        <taxon>Bacillati</taxon>
        <taxon>Mycoplasmatota</taxon>
        <taxon>Mycoplasmoidales</taxon>
        <taxon>Metamycoplasmataceae</taxon>
        <taxon>Mycoplasmopsis</taxon>
    </lineage>
</organism>
<dbReference type="InterPro" id="IPR005807">
    <property type="entry name" value="SecE_bac"/>
</dbReference>
<keyword evidence="2" id="KW-0813">Transport</keyword>
<evidence type="ECO:0000256" key="2">
    <source>
        <dbReference type="ARBA" id="ARBA00022448"/>
    </source>
</evidence>
<protein>
    <submittedName>
        <fullName evidence="9">Preprotein translocase subunit SecE</fullName>
    </submittedName>
</protein>
<dbReference type="Pfam" id="PF00584">
    <property type="entry name" value="SecE"/>
    <property type="match status" value="1"/>
</dbReference>
<reference evidence="9" key="1">
    <citation type="submission" date="2022-07" db="EMBL/GenBank/DDBJ databases">
        <title>Complete genome of Mycoplasma equigenitalium type strain T37.</title>
        <authorList>
            <person name="Spergser J."/>
        </authorList>
    </citation>
    <scope>NUCLEOTIDE SEQUENCE</scope>
    <source>
        <strain evidence="9">T37</strain>
    </source>
</reference>
<accession>A0ABY5J217</accession>
<keyword evidence="5 8" id="KW-1133">Transmembrane helix</keyword>
<dbReference type="InterPro" id="IPR038379">
    <property type="entry name" value="SecE_sf"/>
</dbReference>
<keyword evidence="4" id="KW-0653">Protein transport</keyword>
<keyword evidence="10" id="KW-1185">Reference proteome</keyword>
<keyword evidence="6" id="KW-0811">Translocation</keyword>
<evidence type="ECO:0000256" key="8">
    <source>
        <dbReference type="SAM" id="Phobius"/>
    </source>
</evidence>
<keyword evidence="3 8" id="KW-0812">Transmembrane</keyword>
<dbReference type="Gene3D" id="1.20.5.1030">
    <property type="entry name" value="Preprotein translocase secy subunit"/>
    <property type="match status" value="1"/>
</dbReference>
<feature type="transmembrane region" description="Helical" evidence="8">
    <location>
        <begin position="40"/>
        <end position="66"/>
    </location>
</feature>
<evidence type="ECO:0000256" key="7">
    <source>
        <dbReference type="ARBA" id="ARBA00023136"/>
    </source>
</evidence>
<comment type="subcellular location">
    <subcellularLocation>
        <location evidence="1">Membrane</location>
    </subcellularLocation>
</comment>
<dbReference type="EMBL" id="CP101808">
    <property type="protein sequence ID" value="UUD36813.1"/>
    <property type="molecule type" value="Genomic_DNA"/>
</dbReference>
<proteinExistence type="predicted"/>
<evidence type="ECO:0000256" key="4">
    <source>
        <dbReference type="ARBA" id="ARBA00022927"/>
    </source>
</evidence>
<evidence type="ECO:0000256" key="1">
    <source>
        <dbReference type="ARBA" id="ARBA00004370"/>
    </source>
</evidence>
<sequence>MEEQEKKIEKPKKEKKYYLRKFFKDVKMIRWPDAKQTRTSFIIVIIFSIIFVLVVLLLMTLIGLAFSGMGVN</sequence>
<evidence type="ECO:0000313" key="9">
    <source>
        <dbReference type="EMBL" id="UUD36813.1"/>
    </source>
</evidence>
<dbReference type="RefSeq" id="WP_129723042.1">
    <property type="nucleotide sequence ID" value="NZ_CP101808.1"/>
</dbReference>